<dbReference type="Proteomes" id="UP000305840">
    <property type="component" value="Unassembled WGS sequence"/>
</dbReference>
<evidence type="ECO:0000259" key="2">
    <source>
        <dbReference type="Pfam" id="PF05099"/>
    </source>
</evidence>
<comment type="caution">
    <text evidence="5">The sequence shown here is derived from an EMBL/GenBank/DDBJ whole genome shotgun (WGS) entry which is preliminary data.</text>
</comment>
<feature type="region of interest" description="Disordered" evidence="1">
    <location>
        <begin position="27"/>
        <end position="50"/>
    </location>
</feature>
<dbReference type="InterPro" id="IPR007791">
    <property type="entry name" value="DjlA_N"/>
</dbReference>
<dbReference type="SUPFAM" id="SSF158682">
    <property type="entry name" value="TerB-like"/>
    <property type="match status" value="1"/>
</dbReference>
<dbReference type="InterPro" id="IPR029024">
    <property type="entry name" value="TerB-like"/>
</dbReference>
<feature type="domain" description="TerB N-terminal" evidence="3">
    <location>
        <begin position="97"/>
        <end position="297"/>
    </location>
</feature>
<dbReference type="InterPro" id="IPR028932">
    <property type="entry name" value="TerB-C"/>
</dbReference>
<dbReference type="Pfam" id="PF05099">
    <property type="entry name" value="TerB"/>
    <property type="match status" value="1"/>
</dbReference>
<reference evidence="5 6" key="1">
    <citation type="submission" date="2019-04" db="EMBL/GenBank/DDBJ databases">
        <title>A reverse ecology approach based on a biological definition of microbial populations.</title>
        <authorList>
            <person name="Arevalo P."/>
            <person name="Vaninsberghe D."/>
            <person name="Elsherbini J."/>
            <person name="Gore J."/>
            <person name="Polz M."/>
        </authorList>
    </citation>
    <scope>NUCLEOTIDE SEQUENCE [LARGE SCALE GENOMIC DNA]</scope>
    <source>
        <strain evidence="5 6">10N.222.48.A1</strain>
    </source>
</reference>
<dbReference type="CDD" id="cd07176">
    <property type="entry name" value="terB"/>
    <property type="match status" value="1"/>
</dbReference>
<evidence type="ECO:0000313" key="5">
    <source>
        <dbReference type="EMBL" id="TKG07083.1"/>
    </source>
</evidence>
<dbReference type="AlphaFoldDB" id="A0A4U2EWB6"/>
<name>A0A4U2EWB6_9VIBR</name>
<feature type="compositionally biased region" description="Polar residues" evidence="1">
    <location>
        <begin position="41"/>
        <end position="50"/>
    </location>
</feature>
<feature type="compositionally biased region" description="Low complexity" evidence="1">
    <location>
        <begin position="29"/>
        <end position="40"/>
    </location>
</feature>
<accession>A0A4U2EWB6</accession>
<dbReference type="Pfam" id="PF13208">
    <property type="entry name" value="TerB_N"/>
    <property type="match status" value="1"/>
</dbReference>
<dbReference type="InterPro" id="IPR025266">
    <property type="entry name" value="TerB_N"/>
</dbReference>
<evidence type="ECO:0000256" key="1">
    <source>
        <dbReference type="SAM" id="MobiDB-lite"/>
    </source>
</evidence>
<protein>
    <submittedName>
        <fullName evidence="5">ATPase</fullName>
    </submittedName>
</protein>
<sequence length="755" mass="84745">MELIIGLVAIYLIYKILFGGKKTDAEAANNNSRSSNMSKSTPRNQSQNKIRVSVSTIDDSNEDDFSTFEIHTSFGNEPTRSKNTSEGRWLGEKEVLVINGRNITKGFFYFGGVLHGLNGYGLEPSLVDKDRPASEVNDCDFEYQDDSLGYWPSYATLSKECRGLYLDWLASDRTNEDISIGYVFIYFYGFERRIIEDISETKVSDVEFLAIFNEITRLLGIYGVNRSFRSYSSGLLELMYFLRKNVIDDAGVKAPESNNSLAFKFRLAKNVQSGVALQSELALEWLKDTGEYSLKAPARRCEDEFAKLFKLKFDNKFPEGFSVKPNKTKLKLTFRAASNAIPVSAIDAGDLPDPSILKGPIKKLIPIADECTEQLNAYSRYLAKSNTSRHDVAALLLLPNELVTEIRSPVIERFKSWSMAVINENNGLTSVKEFWKHLDMPLPKATNKKENELIISLASKVDVGVAPDFRFHQSNVKLDGNLVLFTPGHGKFFEPSRSYYQVATALRLGAIVATIDGRVDDSEMQVLKRLIDSDDSLSPGEKTSLHAYLKWRLNSPVNMVGLKARVESLKDDEIEFVKKIIVSIALADGSVEVSEVRQLEKLYTAIGLDKSQVSSDIHKLTSNDVHKAQNGTSTNTDLNSFSIDKAVLAMHENDTKSAKSMLESIFIEEEPKIEVEFQGHNDGLDDAHKAVYNILVTKEQWSRNEAQSIFSEHKLMIDGAIETINDWSFDMVDAPVLEQDDDIFIDLEIVDELKG</sequence>
<proteinExistence type="predicted"/>
<dbReference type="RefSeq" id="WP_099165427.1">
    <property type="nucleotide sequence ID" value="NZ_MCYA01000024.1"/>
</dbReference>
<dbReference type="EMBL" id="SYVO01000054">
    <property type="protein sequence ID" value="TKG07083.1"/>
    <property type="molecule type" value="Genomic_DNA"/>
</dbReference>
<feature type="domain" description="Co-chaperone DjlA N-terminal" evidence="2">
    <location>
        <begin position="507"/>
        <end position="613"/>
    </location>
</feature>
<dbReference type="Pfam" id="PF15615">
    <property type="entry name" value="TerB_C"/>
    <property type="match status" value="1"/>
</dbReference>
<gene>
    <name evidence="5" type="ORF">FCV91_14980</name>
</gene>
<organism evidence="5 6">
    <name type="scientific">Vibrio lentus</name>
    <dbReference type="NCBI Taxonomy" id="136468"/>
    <lineage>
        <taxon>Bacteria</taxon>
        <taxon>Pseudomonadati</taxon>
        <taxon>Pseudomonadota</taxon>
        <taxon>Gammaproteobacteria</taxon>
        <taxon>Vibrionales</taxon>
        <taxon>Vibrionaceae</taxon>
        <taxon>Vibrio</taxon>
    </lineage>
</organism>
<dbReference type="Gene3D" id="1.10.3680.10">
    <property type="entry name" value="TerB-like"/>
    <property type="match status" value="1"/>
</dbReference>
<evidence type="ECO:0000259" key="3">
    <source>
        <dbReference type="Pfam" id="PF13208"/>
    </source>
</evidence>
<feature type="domain" description="TerB-C" evidence="4">
    <location>
        <begin position="634"/>
        <end position="754"/>
    </location>
</feature>
<evidence type="ECO:0000313" key="6">
    <source>
        <dbReference type="Proteomes" id="UP000305840"/>
    </source>
</evidence>
<evidence type="ECO:0000259" key="4">
    <source>
        <dbReference type="Pfam" id="PF15615"/>
    </source>
</evidence>